<proteinExistence type="predicted"/>
<name>A0A9P9WJT2_9PEZI</name>
<keyword evidence="4" id="KW-1185">Reference proteome</keyword>
<dbReference type="AlphaFoldDB" id="A0A9P9WJT2"/>
<evidence type="ECO:0000256" key="1">
    <source>
        <dbReference type="SAM" id="MobiDB-lite"/>
    </source>
</evidence>
<sequence length="501" mass="56838">MAQSHLDKREPYLCALPLEIRLMIFEHAVRLDNVVVPQQVVKGSNKFTWGTREQVPVHYHPGNNAWAYIPPAGERLSVVSLSLTCKQFYEELRDTPVFYRVNLFCFPDLEELIRYLAAITPERRKAIRNIVVEGFKFPLLVNDERIYLARQTPYMSRLERDGRHALALLSHCDDLRTLTFLITLHHALESGVVDELKILHEWFKSFISQAPATKPSIHALPRLDVMSKSSKGYRIGKDWFLGRGTGDWNNEPMVWAAISDFESARASLRTSAMTPVPDRLLRSAIESAKLDLNGDERACGFSPVVRQKKLDSTMDYRLGTFRSSPLPKYNQQGLLLWNVGAIESITGATDSNFTCKVRWATTGDEEPTAWEAARNLMTRDGLDLFRCYYDSTLLAMRASAAWSNLEVPSALVQAALDEIDAMPPPNDIKALGEHVLTSQALQARWRRLQRDYDRTRDRLLRRHSRALKHEGRGSKRKGAAAEGAEAEGQPRKRARRAKAAA</sequence>
<dbReference type="PANTHER" id="PTHR38790">
    <property type="entry name" value="2EXR DOMAIN-CONTAINING PROTEIN-RELATED"/>
    <property type="match status" value="1"/>
</dbReference>
<dbReference type="InterPro" id="IPR056632">
    <property type="entry name" value="DUF7730"/>
</dbReference>
<dbReference type="Proteomes" id="UP000829685">
    <property type="component" value="Unassembled WGS sequence"/>
</dbReference>
<dbReference type="Pfam" id="PF24864">
    <property type="entry name" value="DUF7730"/>
    <property type="match status" value="1"/>
</dbReference>
<feature type="compositionally biased region" description="Basic residues" evidence="1">
    <location>
        <begin position="491"/>
        <end position="501"/>
    </location>
</feature>
<organism evidence="3 4">
    <name type="scientific">Neoarthrinium moseri</name>
    <dbReference type="NCBI Taxonomy" id="1658444"/>
    <lineage>
        <taxon>Eukaryota</taxon>
        <taxon>Fungi</taxon>
        <taxon>Dikarya</taxon>
        <taxon>Ascomycota</taxon>
        <taxon>Pezizomycotina</taxon>
        <taxon>Sordariomycetes</taxon>
        <taxon>Xylariomycetidae</taxon>
        <taxon>Amphisphaeriales</taxon>
        <taxon>Apiosporaceae</taxon>
        <taxon>Neoarthrinium</taxon>
    </lineage>
</organism>
<protein>
    <recommendedName>
        <fullName evidence="2">DUF7730 domain-containing protein</fullName>
    </recommendedName>
</protein>
<gene>
    <name evidence="3" type="ORF">JX265_007587</name>
</gene>
<accession>A0A9P9WJT2</accession>
<evidence type="ECO:0000313" key="3">
    <source>
        <dbReference type="EMBL" id="KAI1867011.1"/>
    </source>
</evidence>
<comment type="caution">
    <text evidence="3">The sequence shown here is derived from an EMBL/GenBank/DDBJ whole genome shotgun (WGS) entry which is preliminary data.</text>
</comment>
<dbReference type="EMBL" id="JAFIMR010000019">
    <property type="protein sequence ID" value="KAI1867011.1"/>
    <property type="molecule type" value="Genomic_DNA"/>
</dbReference>
<evidence type="ECO:0000313" key="4">
    <source>
        <dbReference type="Proteomes" id="UP000829685"/>
    </source>
</evidence>
<reference evidence="3" key="1">
    <citation type="submission" date="2021-03" db="EMBL/GenBank/DDBJ databases">
        <title>Revisited historic fungal species revealed as producer of novel bioactive compounds through whole genome sequencing and comparative genomics.</title>
        <authorList>
            <person name="Vignolle G.A."/>
            <person name="Hochenegger N."/>
            <person name="Mach R.L."/>
            <person name="Mach-Aigner A.R."/>
            <person name="Javad Rahimi M."/>
            <person name="Salim K.A."/>
            <person name="Chan C.M."/>
            <person name="Lim L.B.L."/>
            <person name="Cai F."/>
            <person name="Druzhinina I.S."/>
            <person name="U'Ren J.M."/>
            <person name="Derntl C."/>
        </authorList>
    </citation>
    <scope>NUCLEOTIDE SEQUENCE</scope>
    <source>
        <strain evidence="3">TUCIM 5799</strain>
    </source>
</reference>
<evidence type="ECO:0000259" key="2">
    <source>
        <dbReference type="Pfam" id="PF24864"/>
    </source>
</evidence>
<feature type="domain" description="DUF7730" evidence="2">
    <location>
        <begin position="13"/>
        <end position="184"/>
    </location>
</feature>
<feature type="region of interest" description="Disordered" evidence="1">
    <location>
        <begin position="463"/>
        <end position="501"/>
    </location>
</feature>